<accession>A0ABZ0XCY3</accession>
<dbReference type="NCBIfam" id="NF033516">
    <property type="entry name" value="transpos_IS3"/>
    <property type="match status" value="1"/>
</dbReference>
<dbReference type="InterPro" id="IPR001584">
    <property type="entry name" value="Integrase_cat-core"/>
</dbReference>
<dbReference type="PANTHER" id="PTHR46889:SF4">
    <property type="entry name" value="TRANSPOSASE INSO FOR INSERTION SEQUENCE ELEMENT IS911B-RELATED"/>
    <property type="match status" value="1"/>
</dbReference>
<dbReference type="InterPro" id="IPR050900">
    <property type="entry name" value="Transposase_IS3/IS150/IS904"/>
</dbReference>
<feature type="domain" description="Integrase catalytic" evidence="1">
    <location>
        <begin position="13"/>
        <end position="144"/>
    </location>
</feature>
<name>A0ABZ0XCY3_9BACT</name>
<keyword evidence="3" id="KW-1185">Reference proteome</keyword>
<evidence type="ECO:0000313" key="3">
    <source>
        <dbReference type="Proteomes" id="UP001326715"/>
    </source>
</evidence>
<dbReference type="Gene3D" id="3.30.420.10">
    <property type="entry name" value="Ribonuclease H-like superfamily/Ribonuclease H"/>
    <property type="match status" value="1"/>
</dbReference>
<dbReference type="InterPro" id="IPR048020">
    <property type="entry name" value="Transpos_IS3"/>
</dbReference>
<proteinExistence type="predicted"/>
<dbReference type="RefSeq" id="WP_262487786.1">
    <property type="nucleotide sequence ID" value="NZ_CP140154.1"/>
</dbReference>
<evidence type="ECO:0000259" key="1">
    <source>
        <dbReference type="PROSITE" id="PS50994"/>
    </source>
</evidence>
<sequence>MALPGSDSRLILRKIVGWLMDKNLKTDLVLTALRMAIRSRKPNPGLMLHSDRGVQYASYKYQCELVRFKIICSMSRKGNCWDNSVAESFFSSLKRELIYPEGIFKTVNDARSAIFSYIEGFYNTSRKHSFLGYLSPDEFELTGQERILKNVA</sequence>
<dbReference type="PROSITE" id="PS50994">
    <property type="entry name" value="INTEGRASE"/>
    <property type="match status" value="1"/>
</dbReference>
<reference evidence="2 3" key="1">
    <citation type="submission" date="2023-11" db="EMBL/GenBank/DDBJ databases">
        <title>MicrobeMod: A computational toolkit for identifying prokaryotic methylation and restriction-modification with nanopore sequencing.</title>
        <authorList>
            <person name="Crits-Christoph A."/>
            <person name="Kang S.C."/>
            <person name="Lee H."/>
            <person name="Ostrov N."/>
        </authorList>
    </citation>
    <scope>NUCLEOTIDE SEQUENCE [LARGE SCALE GENOMIC DNA]</scope>
    <source>
        <strain evidence="2 3">ATCC 23090</strain>
    </source>
</reference>
<dbReference type="PANTHER" id="PTHR46889">
    <property type="entry name" value="TRANSPOSASE INSF FOR INSERTION SEQUENCE IS3B-RELATED"/>
    <property type="match status" value="1"/>
</dbReference>
<evidence type="ECO:0000313" key="2">
    <source>
        <dbReference type="EMBL" id="WQG88271.1"/>
    </source>
</evidence>
<dbReference type="EMBL" id="CP140154">
    <property type="protein sequence ID" value="WQG88271.1"/>
    <property type="molecule type" value="Genomic_DNA"/>
</dbReference>
<dbReference type="InterPro" id="IPR012337">
    <property type="entry name" value="RNaseH-like_sf"/>
</dbReference>
<dbReference type="SUPFAM" id="SSF53098">
    <property type="entry name" value="Ribonuclease H-like"/>
    <property type="match status" value="1"/>
</dbReference>
<gene>
    <name evidence="2" type="ORF">SR876_25420</name>
</gene>
<dbReference type="Proteomes" id="UP001326715">
    <property type="component" value="Chromosome"/>
</dbReference>
<protein>
    <submittedName>
        <fullName evidence="2">IS3 family transposase</fullName>
    </submittedName>
</protein>
<dbReference type="InterPro" id="IPR036397">
    <property type="entry name" value="RNaseH_sf"/>
</dbReference>
<dbReference type="Pfam" id="PF13683">
    <property type="entry name" value="rve_3"/>
    <property type="match status" value="1"/>
</dbReference>
<organism evidence="2 3">
    <name type="scientific">Chitinophaga sancti</name>
    <dbReference type="NCBI Taxonomy" id="1004"/>
    <lineage>
        <taxon>Bacteria</taxon>
        <taxon>Pseudomonadati</taxon>
        <taxon>Bacteroidota</taxon>
        <taxon>Chitinophagia</taxon>
        <taxon>Chitinophagales</taxon>
        <taxon>Chitinophagaceae</taxon>
        <taxon>Chitinophaga</taxon>
    </lineage>
</organism>